<gene>
    <name evidence="1" type="ORF">H740_08861</name>
</gene>
<sequence>MTEVKFASLSRFVNLSSNLTCILNLNSNLTPKFYFKIALPKYKFTSHYPYCFGTNRSLKNDQSIHWQKIKFAPNKPACKNQH</sequence>
<protein>
    <submittedName>
        <fullName evidence="1">Uncharacterized protein</fullName>
    </submittedName>
</protein>
<reference evidence="1 2" key="1">
    <citation type="submission" date="2013-02" db="EMBL/GenBank/DDBJ databases">
        <title>Co-occurrence of anaerobic bacteria in colorectal carcinomas.</title>
        <authorList>
            <person name="Holt R.A."/>
            <person name="Warren R.L."/>
            <person name="Allen-Vercoe E."/>
            <person name="Pleasance S."/>
            <person name="Freeman D.J."/>
            <person name="Watson P."/>
            <person name="Moore R."/>
            <person name="Cochrane K."/>
        </authorList>
    </citation>
    <scope>NUCLEOTIDE SEQUENCE [LARGE SCALE GENOMIC DNA]</scope>
    <source>
        <strain evidence="1 2">CC57C</strain>
    </source>
</reference>
<comment type="caution">
    <text evidence="1">The sequence shown here is derived from an EMBL/GenBank/DDBJ whole genome shotgun (WGS) entry which is preliminary data.</text>
</comment>
<evidence type="ECO:0000313" key="2">
    <source>
        <dbReference type="Proteomes" id="UP000011782"/>
    </source>
</evidence>
<dbReference type="STRING" id="1073353.H740_08861"/>
<accession>M3JBC2</accession>
<evidence type="ECO:0000313" key="1">
    <source>
        <dbReference type="EMBL" id="EMG29977.1"/>
    </source>
</evidence>
<organism evidence="1 2">
    <name type="scientific">Campylobacter showae CC57C</name>
    <dbReference type="NCBI Taxonomy" id="1073353"/>
    <lineage>
        <taxon>Bacteria</taxon>
        <taxon>Pseudomonadati</taxon>
        <taxon>Campylobacterota</taxon>
        <taxon>Epsilonproteobacteria</taxon>
        <taxon>Campylobacterales</taxon>
        <taxon>Campylobacteraceae</taxon>
        <taxon>Campylobacter</taxon>
    </lineage>
</organism>
<dbReference type="Proteomes" id="UP000011782">
    <property type="component" value="Unassembled WGS sequence"/>
</dbReference>
<dbReference type="PATRIC" id="fig|1073353.3.peg.1899"/>
<dbReference type="AlphaFoldDB" id="M3JBC2"/>
<name>M3JBC2_9BACT</name>
<dbReference type="EMBL" id="AOTD01000221">
    <property type="protein sequence ID" value="EMG29977.1"/>
    <property type="molecule type" value="Genomic_DNA"/>
</dbReference>
<proteinExistence type="predicted"/>